<feature type="signal peptide" evidence="1">
    <location>
        <begin position="1"/>
        <end position="23"/>
    </location>
</feature>
<accession>A0ABP0ZJ99</accession>
<dbReference type="Proteomes" id="UP001497383">
    <property type="component" value="Chromosome 3"/>
</dbReference>
<evidence type="ECO:0000313" key="3">
    <source>
        <dbReference type="Proteomes" id="UP001497383"/>
    </source>
</evidence>
<evidence type="ECO:0000313" key="2">
    <source>
        <dbReference type="EMBL" id="CAK9438139.1"/>
    </source>
</evidence>
<gene>
    <name evidence="2" type="ORF">LODBEIA_P24370</name>
</gene>
<keyword evidence="1" id="KW-0732">Signal</keyword>
<dbReference type="RefSeq" id="XP_066829375.1">
    <property type="nucleotide sequence ID" value="XM_066972436.1"/>
</dbReference>
<organism evidence="2 3">
    <name type="scientific">Lodderomyces beijingensis</name>
    <dbReference type="NCBI Taxonomy" id="1775926"/>
    <lineage>
        <taxon>Eukaryota</taxon>
        <taxon>Fungi</taxon>
        <taxon>Dikarya</taxon>
        <taxon>Ascomycota</taxon>
        <taxon>Saccharomycotina</taxon>
        <taxon>Pichiomycetes</taxon>
        <taxon>Debaryomycetaceae</taxon>
        <taxon>Candida/Lodderomyces clade</taxon>
        <taxon>Lodderomyces</taxon>
    </lineage>
</organism>
<evidence type="ECO:0000256" key="1">
    <source>
        <dbReference type="SAM" id="SignalP"/>
    </source>
</evidence>
<sequence>MRIPSLSAIIPTAVLVCSQLAQCLDYSQYNYILDDIKAFSLAHDHEGDIFKRADANSTSGTNSAMVDFYVNILHQVQDSGIIPTVLTEISSNPDQIQTLANWLQSLLQTTGGASIAELSDLFGATSGINIDLYIDDITSAIYQSGVIESTANGLLANQTNNQFLADFVGGILGSPNCVWVGWLIFDLGDGKDLSINRLANLIVNSTSKANTNSSNMSDIKIEPGLPLPNTGYNYEVEIDLTGRSRLIQESLHKRADGNNSYPGSMNEFFSNAINSIVNSQLVSTNLNDILAALNQSGIVAPLVVDVLSIPTLSNLTNSLVSVLYNNGAFDGIDLDSYYEFAKQQNYLSDFLQYVLTDNHWAPLLARLFRRVEDRGDYQRLQDNMYGPHKRN</sequence>
<feature type="chain" id="PRO_5045273432" evidence="1">
    <location>
        <begin position="24"/>
        <end position="391"/>
    </location>
</feature>
<proteinExistence type="predicted"/>
<protein>
    <submittedName>
        <fullName evidence="2">Uncharacterized protein</fullName>
    </submittedName>
</protein>
<name>A0ABP0ZJ99_9ASCO</name>
<dbReference type="EMBL" id="OZ022407">
    <property type="protein sequence ID" value="CAK9438139.1"/>
    <property type="molecule type" value="Genomic_DNA"/>
</dbReference>
<dbReference type="GeneID" id="92207633"/>
<reference evidence="2 3" key="1">
    <citation type="submission" date="2024-03" db="EMBL/GenBank/DDBJ databases">
        <authorList>
            <person name="Brejova B."/>
        </authorList>
    </citation>
    <scope>NUCLEOTIDE SEQUENCE [LARGE SCALE GENOMIC DNA]</scope>
    <source>
        <strain evidence="2 3">CBS 14171</strain>
    </source>
</reference>
<keyword evidence="3" id="KW-1185">Reference proteome</keyword>